<feature type="transmembrane region" description="Helical" evidence="7">
    <location>
        <begin position="90"/>
        <end position="113"/>
    </location>
</feature>
<comment type="similarity">
    <text evidence="7">Belongs to the binding-protein-dependent transport system permease family.</text>
</comment>
<dbReference type="RefSeq" id="WP_012058171.1">
    <property type="nucleotide sequence ID" value="NZ_CP010086.2"/>
</dbReference>
<keyword evidence="4 7" id="KW-0812">Transmembrane</keyword>
<dbReference type="PANTHER" id="PTHR30151:SF20">
    <property type="entry name" value="ABC TRANSPORTER PERMEASE PROTEIN HI_0355-RELATED"/>
    <property type="match status" value="1"/>
</dbReference>
<feature type="transmembrane region" description="Helical" evidence="7">
    <location>
        <begin position="60"/>
        <end position="83"/>
    </location>
</feature>
<feature type="transmembrane region" description="Helical" evidence="7">
    <location>
        <begin position="186"/>
        <end position="210"/>
    </location>
</feature>
<dbReference type="PROSITE" id="PS50928">
    <property type="entry name" value="ABC_TM1"/>
    <property type="match status" value="1"/>
</dbReference>
<evidence type="ECO:0000313" key="11">
    <source>
        <dbReference type="EMBL" id="NSB15519.1"/>
    </source>
</evidence>
<gene>
    <name evidence="11" type="ORF">BCD95_003778</name>
    <name evidence="10" type="ORF">IS491_21980</name>
    <name evidence="9" type="ORF">LF65_02107</name>
</gene>
<dbReference type="GO" id="GO:0005886">
    <property type="term" value="C:plasma membrane"/>
    <property type="evidence" value="ECO:0007669"/>
    <property type="project" value="UniProtKB-SubCell"/>
</dbReference>
<feature type="transmembrane region" description="Helical" evidence="7">
    <location>
        <begin position="222"/>
        <end position="243"/>
    </location>
</feature>
<protein>
    <submittedName>
        <fullName evidence="9 10">ABC transporter permease</fullName>
    </submittedName>
    <submittedName>
        <fullName evidence="11">NitT/TauT family transport system permease protein</fullName>
    </submittedName>
</protein>
<dbReference type="AlphaFoldDB" id="A0A0B5Q926"/>
<dbReference type="Proteomes" id="UP000631418">
    <property type="component" value="Unassembled WGS sequence"/>
</dbReference>
<reference evidence="10" key="4">
    <citation type="submission" date="2020-11" db="EMBL/GenBank/DDBJ databases">
        <authorList>
            <person name="Thieme N."/>
            <person name="Liebl W."/>
            <person name="Zverlov V."/>
        </authorList>
    </citation>
    <scope>NUCLEOTIDE SEQUENCE</scope>
    <source>
        <strain evidence="10">NT08</strain>
    </source>
</reference>
<keyword evidence="5 7" id="KW-1133">Transmembrane helix</keyword>
<evidence type="ECO:0000256" key="1">
    <source>
        <dbReference type="ARBA" id="ARBA00004651"/>
    </source>
</evidence>
<reference evidence="9" key="2">
    <citation type="submission" date="2016-02" db="EMBL/GenBank/DDBJ databases">
        <title>Genome sequence of Clostridium beijerinckii strain 59B.</title>
        <authorList>
            <person name="Little G.T."/>
            <person name="Minton N.P."/>
        </authorList>
    </citation>
    <scope>NUCLEOTIDE SEQUENCE</scope>
    <source>
        <strain evidence="9">NCIMB 14988</strain>
    </source>
</reference>
<reference evidence="11" key="3">
    <citation type="submission" date="2020-06" db="EMBL/GenBank/DDBJ databases">
        <title>Genomic insights into acetone-butanol-ethanol (ABE) fermentation by sequencing solventogenic clostridia strains.</title>
        <authorList>
            <person name="Brown S."/>
        </authorList>
    </citation>
    <scope>NUCLEOTIDE SEQUENCE</scope>
    <source>
        <strain evidence="11">DJ123</strain>
    </source>
</reference>
<evidence type="ECO:0000256" key="7">
    <source>
        <dbReference type="RuleBase" id="RU363032"/>
    </source>
</evidence>
<evidence type="ECO:0000313" key="10">
    <source>
        <dbReference type="EMBL" id="MBF7811286.1"/>
    </source>
</evidence>
<dbReference type="PANTHER" id="PTHR30151">
    <property type="entry name" value="ALKANE SULFONATE ABC TRANSPORTER-RELATED, MEMBRANE SUBUNIT"/>
    <property type="match status" value="1"/>
</dbReference>
<dbReference type="STRING" id="1520.LF65_02107"/>
<feature type="transmembrane region" description="Helical" evidence="7">
    <location>
        <begin position="125"/>
        <end position="144"/>
    </location>
</feature>
<dbReference type="EMBL" id="CP010086">
    <property type="protein sequence ID" value="AJG98699.1"/>
    <property type="molecule type" value="Genomic_DNA"/>
</dbReference>
<dbReference type="GO" id="GO:0055085">
    <property type="term" value="P:transmembrane transport"/>
    <property type="evidence" value="ECO:0007669"/>
    <property type="project" value="InterPro"/>
</dbReference>
<dbReference type="OMA" id="AMPFIFN"/>
<evidence type="ECO:0000256" key="3">
    <source>
        <dbReference type="ARBA" id="ARBA00022475"/>
    </source>
</evidence>
<dbReference type="InterPro" id="IPR035906">
    <property type="entry name" value="MetI-like_sf"/>
</dbReference>
<accession>A0A0B5Q926</accession>
<keyword evidence="3" id="KW-1003">Cell membrane</keyword>
<proteinExistence type="inferred from homology"/>
<feature type="transmembrane region" description="Helical" evidence="7">
    <location>
        <begin position="7"/>
        <end position="28"/>
    </location>
</feature>
<dbReference type="EMBL" id="JABTDW010000001">
    <property type="protein sequence ID" value="NSB15519.1"/>
    <property type="molecule type" value="Genomic_DNA"/>
</dbReference>
<evidence type="ECO:0000256" key="4">
    <source>
        <dbReference type="ARBA" id="ARBA00022692"/>
    </source>
</evidence>
<evidence type="ECO:0000313" key="9">
    <source>
        <dbReference type="EMBL" id="AJG98699.1"/>
    </source>
</evidence>
<dbReference type="KEGG" id="cbei:LF65_02107"/>
<dbReference type="Proteomes" id="UP000031866">
    <property type="component" value="Chromosome"/>
</dbReference>
<evidence type="ECO:0000256" key="5">
    <source>
        <dbReference type="ARBA" id="ARBA00022989"/>
    </source>
</evidence>
<dbReference type="EMBL" id="JADOEF010000001">
    <property type="protein sequence ID" value="MBF7811286.1"/>
    <property type="molecule type" value="Genomic_DNA"/>
</dbReference>
<dbReference type="InterPro" id="IPR000515">
    <property type="entry name" value="MetI-like"/>
</dbReference>
<keyword evidence="2 7" id="KW-0813">Transport</keyword>
<reference evidence="12" key="1">
    <citation type="submission" date="2014-12" db="EMBL/GenBank/DDBJ databases">
        <title>Genome sequence of Clostridium beijerinckii strain 59B.</title>
        <authorList>
            <person name="Little G.T."/>
            <person name="Minton N.P."/>
        </authorList>
    </citation>
    <scope>NUCLEOTIDE SEQUENCE [LARGE SCALE GENOMIC DNA]</scope>
    <source>
        <strain evidence="12">59B</strain>
    </source>
</reference>
<dbReference type="Gene3D" id="1.10.3720.10">
    <property type="entry name" value="MetI-like"/>
    <property type="match status" value="1"/>
</dbReference>
<dbReference type="Pfam" id="PF00528">
    <property type="entry name" value="BPD_transp_1"/>
    <property type="match status" value="1"/>
</dbReference>
<keyword evidence="6 7" id="KW-0472">Membrane</keyword>
<sequence length="255" mass="27726">MNEKIKNVLWPLGFGILIIIAWQVGIIHDALGFKPFQLPVPSQIIKTLSDNFSKALTDTMITVSGALVGLALGCIIGFIVAVIATQFPKWGYTGLSVIAAFNAIPIVALSPIMNRWFTSGFAQKVGVVTVVCMAAMAINSYRGLNDLKPFAKDLLESYAAPEKIIFFKLRLPNCLPSVLTALKINVAAAIMAAMISEYFAASTSGIGFGIKDNLRKGMMAMGWSYIVMAALVGIVLYLIILLIERRTIKWHASQR</sequence>
<evidence type="ECO:0000256" key="2">
    <source>
        <dbReference type="ARBA" id="ARBA00022448"/>
    </source>
</evidence>
<dbReference type="Proteomes" id="UP000822184">
    <property type="component" value="Unassembled WGS sequence"/>
</dbReference>
<evidence type="ECO:0000259" key="8">
    <source>
        <dbReference type="PROSITE" id="PS50928"/>
    </source>
</evidence>
<evidence type="ECO:0000256" key="6">
    <source>
        <dbReference type="ARBA" id="ARBA00023136"/>
    </source>
</evidence>
<dbReference type="OrthoDB" id="9804353at2"/>
<evidence type="ECO:0000313" key="12">
    <source>
        <dbReference type="Proteomes" id="UP000031866"/>
    </source>
</evidence>
<dbReference type="SUPFAM" id="SSF161098">
    <property type="entry name" value="MetI-like"/>
    <property type="match status" value="1"/>
</dbReference>
<feature type="domain" description="ABC transmembrane type-1" evidence="8">
    <location>
        <begin position="59"/>
        <end position="244"/>
    </location>
</feature>
<name>A0A0B5Q926_CLOBE</name>
<organism evidence="9 12">
    <name type="scientific">Clostridium beijerinckii</name>
    <name type="common">Clostridium MP</name>
    <dbReference type="NCBI Taxonomy" id="1520"/>
    <lineage>
        <taxon>Bacteria</taxon>
        <taxon>Bacillati</taxon>
        <taxon>Bacillota</taxon>
        <taxon>Clostridia</taxon>
        <taxon>Eubacteriales</taxon>
        <taxon>Clostridiaceae</taxon>
        <taxon>Clostridium</taxon>
    </lineage>
</organism>
<comment type="subcellular location">
    <subcellularLocation>
        <location evidence="1 7">Cell membrane</location>
        <topology evidence="1 7">Multi-pass membrane protein</topology>
    </subcellularLocation>
</comment>